<dbReference type="Proteomes" id="UP000256970">
    <property type="component" value="Unassembled WGS sequence"/>
</dbReference>
<dbReference type="InterPro" id="IPR007305">
    <property type="entry name" value="Vesicle_transpt_Got1/SFT2"/>
</dbReference>
<protein>
    <recommendedName>
        <fullName evidence="8">Vesicle transport protein</fullName>
    </recommendedName>
</protein>
<feature type="transmembrane region" description="Helical" evidence="8">
    <location>
        <begin position="97"/>
        <end position="120"/>
    </location>
</feature>
<keyword evidence="3 8" id="KW-0812">Transmembrane</keyword>
<gene>
    <name evidence="9" type="ORF">BQ4739_LOCUS3865</name>
</gene>
<dbReference type="GO" id="GO:0005737">
    <property type="term" value="C:cytoplasm"/>
    <property type="evidence" value="ECO:0007669"/>
    <property type="project" value="UniProtKB-ARBA"/>
</dbReference>
<accession>A0A383VCL2</accession>
<feature type="transmembrane region" description="Helical" evidence="8">
    <location>
        <begin position="126"/>
        <end position="148"/>
    </location>
</feature>
<dbReference type="AlphaFoldDB" id="A0A383VCL2"/>
<feature type="transmembrane region" description="Helical" evidence="8">
    <location>
        <begin position="214"/>
        <end position="235"/>
    </location>
</feature>
<comment type="subcellular location">
    <subcellularLocation>
        <location evidence="1 8">Membrane</location>
        <topology evidence="1 8">Multi-pass membrane protein</topology>
    </subcellularLocation>
</comment>
<dbReference type="EMBL" id="FNXT01000303">
    <property type="protein sequence ID" value="SZX63305.1"/>
    <property type="molecule type" value="Genomic_DNA"/>
</dbReference>
<evidence type="ECO:0000256" key="1">
    <source>
        <dbReference type="ARBA" id="ARBA00004141"/>
    </source>
</evidence>
<feature type="transmembrane region" description="Helical" evidence="8">
    <location>
        <begin position="184"/>
        <end position="202"/>
    </location>
</feature>
<dbReference type="GO" id="GO:0016192">
    <property type="term" value="P:vesicle-mediated transport"/>
    <property type="evidence" value="ECO:0007669"/>
    <property type="project" value="InterPro"/>
</dbReference>
<comment type="function">
    <text evidence="8">May be involved in fusion of retrograde transport vesicles derived from an endocytic compartment with the Golgi complex.</text>
</comment>
<dbReference type="Pfam" id="PF04178">
    <property type="entry name" value="Got1"/>
    <property type="match status" value="1"/>
</dbReference>
<feature type="transmembrane region" description="Helical" evidence="8">
    <location>
        <begin position="160"/>
        <end position="178"/>
    </location>
</feature>
<evidence type="ECO:0000313" key="10">
    <source>
        <dbReference type="Proteomes" id="UP000256970"/>
    </source>
</evidence>
<evidence type="ECO:0000256" key="5">
    <source>
        <dbReference type="ARBA" id="ARBA00022989"/>
    </source>
</evidence>
<dbReference type="InterPro" id="IPR011691">
    <property type="entry name" value="Vesicle_transpt_SFT2"/>
</dbReference>
<comment type="similarity">
    <text evidence="7 8">Belongs to the SFT2 family.</text>
</comment>
<comment type="caution">
    <text evidence="8">Lacks conserved residue(s) required for the propagation of feature annotation.</text>
</comment>
<reference evidence="9 10" key="1">
    <citation type="submission" date="2016-10" db="EMBL/GenBank/DDBJ databases">
        <authorList>
            <person name="Cai Z."/>
        </authorList>
    </citation>
    <scope>NUCLEOTIDE SEQUENCE [LARGE SCALE GENOMIC DNA]</scope>
</reference>
<evidence type="ECO:0000313" key="9">
    <source>
        <dbReference type="EMBL" id="SZX63305.1"/>
    </source>
</evidence>
<evidence type="ECO:0000256" key="2">
    <source>
        <dbReference type="ARBA" id="ARBA00022448"/>
    </source>
</evidence>
<name>A0A383VCL2_TETOB</name>
<keyword evidence="2 8" id="KW-0813">Transport</keyword>
<evidence type="ECO:0000256" key="4">
    <source>
        <dbReference type="ARBA" id="ARBA00022927"/>
    </source>
</evidence>
<dbReference type="STRING" id="3088.A0A383VCL2"/>
<dbReference type="PANTHER" id="PTHR23137">
    <property type="entry name" value="VESICLE TRANSPORT PROTEIN-RELATED"/>
    <property type="match status" value="1"/>
</dbReference>
<dbReference type="GO" id="GO:0016020">
    <property type="term" value="C:membrane"/>
    <property type="evidence" value="ECO:0007669"/>
    <property type="project" value="UniProtKB-SubCell"/>
</dbReference>
<sequence length="238" mass="25119">MDLFKNLLPGGSQQQQAAADSPSLLADWTSYQQQSDVEAGGSTAAAGSGIAAKAEEVGSSITSFFRSGYAAVSDGVTTIGNTSLETSIPTGQQMVHFFSFLGVGVLFLFFAFFIGLPTLLLSPSKFALFFTIGCCLVLSAFAALKGWCAQMQHMMARERLLFSAGYIGSVVMTLYAALIMKSYVLSLLCSGLQVVALLYYLTSYYPGGTSSVKFMLSMFGSAASSCFSTCSALVFGSK</sequence>
<proteinExistence type="inferred from homology"/>
<keyword evidence="5 8" id="KW-1133">Transmembrane helix</keyword>
<organism evidence="9 10">
    <name type="scientific">Tetradesmus obliquus</name>
    <name type="common">Green alga</name>
    <name type="synonym">Acutodesmus obliquus</name>
    <dbReference type="NCBI Taxonomy" id="3088"/>
    <lineage>
        <taxon>Eukaryota</taxon>
        <taxon>Viridiplantae</taxon>
        <taxon>Chlorophyta</taxon>
        <taxon>core chlorophytes</taxon>
        <taxon>Chlorophyceae</taxon>
        <taxon>CS clade</taxon>
        <taxon>Sphaeropleales</taxon>
        <taxon>Scenedesmaceae</taxon>
        <taxon>Tetradesmus</taxon>
    </lineage>
</organism>
<dbReference type="GO" id="GO:0012505">
    <property type="term" value="C:endomembrane system"/>
    <property type="evidence" value="ECO:0007669"/>
    <property type="project" value="UniProtKB-ARBA"/>
</dbReference>
<dbReference type="GO" id="GO:0015031">
    <property type="term" value="P:protein transport"/>
    <property type="evidence" value="ECO:0007669"/>
    <property type="project" value="UniProtKB-KW"/>
</dbReference>
<keyword evidence="10" id="KW-1185">Reference proteome</keyword>
<evidence type="ECO:0000256" key="7">
    <source>
        <dbReference type="ARBA" id="ARBA00025800"/>
    </source>
</evidence>
<keyword evidence="4 8" id="KW-0653">Protein transport</keyword>
<evidence type="ECO:0000256" key="3">
    <source>
        <dbReference type="ARBA" id="ARBA00022692"/>
    </source>
</evidence>
<dbReference type="PANTHER" id="PTHR23137:SF36">
    <property type="entry name" value="VESICLE TRANSPORT PROTEIN SFT2C"/>
    <property type="match status" value="1"/>
</dbReference>
<keyword evidence="6 8" id="KW-0472">Membrane</keyword>
<evidence type="ECO:0000256" key="6">
    <source>
        <dbReference type="ARBA" id="ARBA00023136"/>
    </source>
</evidence>
<evidence type="ECO:0000256" key="8">
    <source>
        <dbReference type="RuleBase" id="RU363111"/>
    </source>
</evidence>